<sequence length="51" mass="6182">MKTNPQSESIRIRFSEKQKKRLLEEKNRTDRSVSDIVRQAVDEYFGRKRRA</sequence>
<evidence type="ECO:0000259" key="1">
    <source>
        <dbReference type="Pfam" id="PF01402"/>
    </source>
</evidence>
<proteinExistence type="predicted"/>
<name>A0A8S5R933_9VIRU</name>
<accession>A0A8S5R933</accession>
<reference evidence="2" key="1">
    <citation type="journal article" date="2021" name="Proc. Natl. Acad. Sci. U.S.A.">
        <title>A Catalog of Tens of Thousands of Viruses from Human Metagenomes Reveals Hidden Associations with Chronic Diseases.</title>
        <authorList>
            <person name="Tisza M.J."/>
            <person name="Buck C.B."/>
        </authorList>
    </citation>
    <scope>NUCLEOTIDE SEQUENCE</scope>
    <source>
        <strain evidence="2">CtDYl1</strain>
    </source>
</reference>
<feature type="domain" description="Ribbon-helix-helix protein CopG" evidence="1">
    <location>
        <begin position="10"/>
        <end position="47"/>
    </location>
</feature>
<protein>
    <recommendedName>
        <fullName evidence="1">Ribbon-helix-helix protein CopG domain-containing protein</fullName>
    </recommendedName>
</protein>
<dbReference type="Pfam" id="PF01402">
    <property type="entry name" value="RHH_1"/>
    <property type="match status" value="1"/>
</dbReference>
<dbReference type="EMBL" id="BK015846">
    <property type="protein sequence ID" value="DAE27926.1"/>
    <property type="molecule type" value="Genomic_DNA"/>
</dbReference>
<dbReference type="InterPro" id="IPR002145">
    <property type="entry name" value="CopG"/>
</dbReference>
<evidence type="ECO:0000313" key="2">
    <source>
        <dbReference type="EMBL" id="DAE27926.1"/>
    </source>
</evidence>
<dbReference type="GO" id="GO:0006355">
    <property type="term" value="P:regulation of DNA-templated transcription"/>
    <property type="evidence" value="ECO:0007669"/>
    <property type="project" value="InterPro"/>
</dbReference>
<organism evidence="2">
    <name type="scientific">virus sp. ctDYl1</name>
    <dbReference type="NCBI Taxonomy" id="2826795"/>
    <lineage>
        <taxon>Viruses</taxon>
    </lineage>
</organism>